<sequence length="1476" mass="163215">MARRPPLRGPPAAAMLHPVPMKSPCTASLQAAITDEGADEWQAFSGSKKLKRRCGAAGTVGTVRNVSDVPLCILESRGGVQYETGGEEIQTGKDEGQLFWPVLELQRAQCMGLTRFSELWRGRNLKSEILDRLGLLGGGTLDPTEPDGGADAATRTLERKGCACRFLPAGGEGHSAAAMLPYTVNFKVSARTLTGVLNAHNKAAVDWGWQGLIAYGCHSLVVVIDSNTAQTLQVLEKHKADIVKVKWARENYHHHIGSPYCLRLASADVNGKIIVWDVAAGVAQCEIQEHAKPIQDVQWLWNQDASRDLLLAIHPPNYIVLWNADTGTKLWKKSYADNILSFSFDPFDPSHLTLLTSEGIVFISDFSPSKPPSGPGKKVYISSPHSSPAHNKLATATGAKKALHKVKILITQEKPSAEFVALNDCLQLAYLPSKRNHMLLLYPREILILDLEVNQTVGVIAIERTGVPFLQVIPCSQRDGLFCLHENGCITLRVRRSYNSVFATSNDEPDPVQELTYDLRSQCDAIRVTKTVRPFSMVCCPVNENAAALIVSDGRVMIWELKSAVCNRNARNSSSGVSPLYSPVSFCGIPVGVLQNKLPDLSLDNMIGQSAIAGEEHPKGSILQEVHLKFLLTGLLSGLPSPQFAIRMCPPLTTKNIKMYQPLLAVGTSNGSVLVYHLTSGLLHKELSVHSCEVKGIEWTSLTSFLSFAASTPNNMGLVRNELQLVDLPTGRSTAFRGDRGNDESPIEMIKVSHLKQYLAVVFKDKPLELWDIRTCTLLREMSKSFPAITALEWSPSHNLKSLRKKQLATREAMARQTVVSDAELGAVESSVISLLQEAESKSELSQNISAREHFVFTDNDGQVYHLTVEGNSVKDSARIPPDGSMGSITCIAWKGDTLVLGDMDGNLNFWDLKGRVSRGIPTHRSWVRKIRFAPGKGNQKLIAMYNDGAEVWDTKEVQMVSSLRSGRNVTFRILDVDWCTSDKVILASDDGCIRVLEMSMKSTCFRMDEQELTACVVPIPPCSKGRPCLESLLTTPALEWPIFFGHFSHGWVIVTQGCIRTEGKDDYEEGRESLENRKGIYKSVSTSLQKRLHRNKPEIIYYSLLNLPDYPENEEIKTLLQEQLNALSKSSMPMNASWSRLRECGQVTLRQPVPGAVSAQFGLRNSDIKKLLLDPEFTLLQRCLLVSRLYGDESELHFWTVAAHYLHSLSPARSGDAVVTKEGAPQDRLNNPLDICYDVLCENAYFQKFQLERVNLQEGKRSTYDHTRKCTDQLLLLGQTDRAVQLLLETSADNQHYYCDSLKACLVTTVTSSGPSQSTIKLVATNMIANGKLAEGVQLLCLIDKAADACRYLQTYGEWNRAAWLAKRWVDHLCSPQVNQKSKALLVLLSLGCFVNVAETLHSMRYFDRAALFVEACLKYGAFEKLITAIYADYARSLKSLSFKQGAVHFASKAGVAGRELLNELGSPKEELTEG</sequence>
<dbReference type="GO" id="GO:0005930">
    <property type="term" value="C:axoneme"/>
    <property type="evidence" value="ECO:0007669"/>
    <property type="project" value="UniProtKB-SubCell"/>
</dbReference>
<organism evidence="21 22">
    <name type="scientific">Myodes glareolus</name>
    <name type="common">Bank vole</name>
    <name type="synonym">Clethrionomys glareolus</name>
    <dbReference type="NCBI Taxonomy" id="447135"/>
    <lineage>
        <taxon>Eukaryota</taxon>
        <taxon>Metazoa</taxon>
        <taxon>Chordata</taxon>
        <taxon>Craniata</taxon>
        <taxon>Vertebrata</taxon>
        <taxon>Euteleostomi</taxon>
        <taxon>Mammalia</taxon>
        <taxon>Eutheria</taxon>
        <taxon>Euarchontoglires</taxon>
        <taxon>Glires</taxon>
        <taxon>Rodentia</taxon>
        <taxon>Myomorpha</taxon>
        <taxon>Muroidea</taxon>
        <taxon>Cricetidae</taxon>
        <taxon>Arvicolinae</taxon>
        <taxon>Myodes</taxon>
    </lineage>
</organism>
<keyword evidence="9" id="KW-0677">Repeat</keyword>
<accession>A0AAW0ID65</accession>
<dbReference type="FunFam" id="2.130.10.10:FF:000716">
    <property type="entry name" value="WD repeat domain 11"/>
    <property type="match status" value="1"/>
</dbReference>
<keyword evidence="7" id="KW-0597">Phosphoprotein</keyword>
<dbReference type="InterPro" id="IPR057852">
    <property type="entry name" value="Beta-prop_WDR11_1st"/>
</dbReference>
<evidence type="ECO:0000256" key="1">
    <source>
        <dbReference type="ARBA" id="ARBA00004120"/>
    </source>
</evidence>
<evidence type="ECO:0000256" key="10">
    <source>
        <dbReference type="ARBA" id="ARBA00023034"/>
    </source>
</evidence>
<reference evidence="21 22" key="1">
    <citation type="journal article" date="2023" name="bioRxiv">
        <title>Conserved and derived expression patterns and positive selection on dental genes reveal complex evolutionary context of ever-growing rodent molars.</title>
        <authorList>
            <person name="Calamari Z.T."/>
            <person name="Song A."/>
            <person name="Cohen E."/>
            <person name="Akter M."/>
            <person name="Roy R.D."/>
            <person name="Hallikas O."/>
            <person name="Christensen M.M."/>
            <person name="Li P."/>
            <person name="Marangoni P."/>
            <person name="Jernvall J."/>
            <person name="Klein O.D."/>
        </authorList>
    </citation>
    <scope>NUCLEOTIDE SEQUENCE [LARGE SCALE GENOMIC DNA]</scope>
    <source>
        <strain evidence="21">V071</strain>
    </source>
</reference>
<dbReference type="PROSITE" id="PS00678">
    <property type="entry name" value="WD_REPEATS_1"/>
    <property type="match status" value="1"/>
</dbReference>
<keyword evidence="12" id="KW-0539">Nucleus</keyword>
<dbReference type="PANTHER" id="PTHR14593:SF5">
    <property type="entry name" value="WD REPEAT-CONTAINING PROTEIN 11"/>
    <property type="match status" value="1"/>
</dbReference>
<feature type="domain" description="WDR11 TPR" evidence="20">
    <location>
        <begin position="1253"/>
        <end position="1419"/>
    </location>
</feature>
<evidence type="ECO:0000256" key="7">
    <source>
        <dbReference type="ARBA" id="ARBA00022553"/>
    </source>
</evidence>
<evidence type="ECO:0000256" key="15">
    <source>
        <dbReference type="ARBA" id="ARBA00054021"/>
    </source>
</evidence>
<keyword evidence="11" id="KW-0206">Cytoskeleton</keyword>
<dbReference type="PANTHER" id="PTHR14593">
    <property type="entry name" value="WD REPEAT-CONTAINING PROTEIN 11"/>
    <property type="match status" value="1"/>
</dbReference>
<keyword evidence="13" id="KW-0966">Cell projection</keyword>
<evidence type="ECO:0000256" key="17">
    <source>
        <dbReference type="ARBA" id="ARBA00083873"/>
    </source>
</evidence>
<evidence type="ECO:0000259" key="18">
    <source>
        <dbReference type="Pfam" id="PF23751"/>
    </source>
</evidence>
<comment type="function">
    <text evidence="15">Involved in the Hedgehog (Hh) signaling pathway, is essential for normal ciliogenesis. Regulates the proteolytic processing of GLI3 and cooperates with the transcription factor EMX1 in the induction of downstream Hh pathway gene expression and gonadotropin-releasing hormone production. WDR11 complex facilitates the tethering of Adaptor protein-1 complex (AP-1)-derived vesicles. WDR11 complex acts together with TBC1D23 to facilitate the golgin-mediated capture of vesicles generated using AP-1.</text>
</comment>
<evidence type="ECO:0000256" key="2">
    <source>
        <dbReference type="ARBA" id="ARBA00004123"/>
    </source>
</evidence>
<dbReference type="SUPFAM" id="SSF101908">
    <property type="entry name" value="Putative isomerase YbhE"/>
    <property type="match status" value="1"/>
</dbReference>
<evidence type="ECO:0000259" key="20">
    <source>
        <dbReference type="Pfam" id="PF23753"/>
    </source>
</evidence>
<dbReference type="InterPro" id="IPR057853">
    <property type="entry name" value="Beta-prop_WDR11_2nd"/>
</dbReference>
<dbReference type="InterPro" id="IPR057854">
    <property type="entry name" value="TPR_WDR11"/>
</dbReference>
<feature type="domain" description="WDR11 second beta-propeller" evidence="19">
    <location>
        <begin position="660"/>
        <end position="1001"/>
    </location>
</feature>
<evidence type="ECO:0000256" key="14">
    <source>
        <dbReference type="ARBA" id="ARBA00023329"/>
    </source>
</evidence>
<dbReference type="Pfam" id="PF23752">
    <property type="entry name" value="Beta-prop_WDR11_2nd"/>
    <property type="match status" value="1"/>
</dbReference>
<evidence type="ECO:0000256" key="5">
    <source>
        <dbReference type="ARBA" id="ARBA00004601"/>
    </source>
</evidence>
<evidence type="ECO:0000256" key="11">
    <source>
        <dbReference type="ARBA" id="ARBA00023212"/>
    </source>
</evidence>
<evidence type="ECO:0000313" key="21">
    <source>
        <dbReference type="EMBL" id="KAK7812125.1"/>
    </source>
</evidence>
<comment type="caution">
    <text evidence="21">The sequence shown here is derived from an EMBL/GenBank/DDBJ whole genome shotgun (WGS) entry which is preliminary data.</text>
</comment>
<evidence type="ECO:0000256" key="9">
    <source>
        <dbReference type="ARBA" id="ARBA00022737"/>
    </source>
</evidence>
<dbReference type="GO" id="GO:0005634">
    <property type="term" value="C:nucleus"/>
    <property type="evidence" value="ECO:0007669"/>
    <property type="project" value="UniProtKB-SubCell"/>
</dbReference>
<evidence type="ECO:0000313" key="22">
    <source>
        <dbReference type="Proteomes" id="UP001488838"/>
    </source>
</evidence>
<evidence type="ECO:0000256" key="6">
    <source>
        <dbReference type="ARBA" id="ARBA00022490"/>
    </source>
</evidence>
<evidence type="ECO:0000256" key="12">
    <source>
        <dbReference type="ARBA" id="ARBA00023242"/>
    </source>
</evidence>
<dbReference type="Gene3D" id="2.130.10.10">
    <property type="entry name" value="YVTN repeat-like/Quinoprotein amine dehydrogenase"/>
    <property type="match status" value="3"/>
</dbReference>
<evidence type="ECO:0000259" key="19">
    <source>
        <dbReference type="Pfam" id="PF23752"/>
    </source>
</evidence>
<dbReference type="InterPro" id="IPR019775">
    <property type="entry name" value="WD40_repeat_CS"/>
</dbReference>
<keyword evidence="22" id="KW-1185">Reference proteome</keyword>
<evidence type="ECO:0000256" key="3">
    <source>
        <dbReference type="ARBA" id="ARBA00004430"/>
    </source>
</evidence>
<keyword evidence="6" id="KW-0963">Cytoplasm</keyword>
<dbReference type="InterPro" id="IPR039694">
    <property type="entry name" value="WDR11"/>
</dbReference>
<dbReference type="SUPFAM" id="SSF50978">
    <property type="entry name" value="WD40 repeat-like"/>
    <property type="match status" value="1"/>
</dbReference>
<keyword evidence="10" id="KW-0333">Golgi apparatus</keyword>
<dbReference type="InterPro" id="IPR001680">
    <property type="entry name" value="WD40_rpt"/>
</dbReference>
<dbReference type="Proteomes" id="UP001488838">
    <property type="component" value="Unassembled WGS sequence"/>
</dbReference>
<evidence type="ECO:0000256" key="16">
    <source>
        <dbReference type="ARBA" id="ARBA00070583"/>
    </source>
</evidence>
<feature type="domain" description="WDR11 first beta-propeller" evidence="18">
    <location>
        <begin position="200"/>
        <end position="501"/>
    </location>
</feature>
<evidence type="ECO:0000256" key="4">
    <source>
        <dbReference type="ARBA" id="ARBA00004541"/>
    </source>
</evidence>
<dbReference type="InterPro" id="IPR036322">
    <property type="entry name" value="WD40_repeat_dom_sf"/>
</dbReference>
<comment type="subcellular location">
    <subcellularLocation>
        <location evidence="3">Cytoplasm</location>
        <location evidence="3">Cytoskeleton</location>
        <location evidence="3">Cilium axoneme</location>
    </subcellularLocation>
    <subcellularLocation>
        <location evidence="1">Cytoplasm</location>
        <location evidence="1">Cytoskeleton</location>
        <location evidence="1">Cilium basal body</location>
    </subcellularLocation>
    <subcellularLocation>
        <location evidence="4">Cytoplasmic vesicle</location>
    </subcellularLocation>
    <subcellularLocation>
        <location evidence="5">Golgi apparatus</location>
        <location evidence="5">trans-Golgi network</location>
    </subcellularLocation>
    <subcellularLocation>
        <location evidence="2">Nucleus</location>
    </subcellularLocation>
</comment>
<dbReference type="GO" id="GO:0005794">
    <property type="term" value="C:Golgi apparatus"/>
    <property type="evidence" value="ECO:0007669"/>
    <property type="project" value="UniProtKB-SubCell"/>
</dbReference>
<dbReference type="GO" id="GO:0036064">
    <property type="term" value="C:ciliary basal body"/>
    <property type="evidence" value="ECO:0007669"/>
    <property type="project" value="UniProtKB-ARBA"/>
</dbReference>
<name>A0AAW0ID65_MYOGA</name>
<dbReference type="SMART" id="SM00320">
    <property type="entry name" value="WD40"/>
    <property type="match status" value="6"/>
</dbReference>
<proteinExistence type="predicted"/>
<dbReference type="GO" id="GO:0031410">
    <property type="term" value="C:cytoplasmic vesicle"/>
    <property type="evidence" value="ECO:0007669"/>
    <property type="project" value="UniProtKB-SubCell"/>
</dbReference>
<dbReference type="Pfam" id="PF23751">
    <property type="entry name" value="Beta-prop_WDR11_1st"/>
    <property type="match status" value="1"/>
</dbReference>
<keyword evidence="14" id="KW-0968">Cytoplasmic vesicle</keyword>
<evidence type="ECO:0000256" key="8">
    <source>
        <dbReference type="ARBA" id="ARBA00022574"/>
    </source>
</evidence>
<gene>
    <name evidence="21" type="ORF">U0070_004586</name>
</gene>
<dbReference type="Pfam" id="PF23753">
    <property type="entry name" value="TPR_WDR11"/>
    <property type="match status" value="1"/>
</dbReference>
<protein>
    <recommendedName>
        <fullName evidence="16">WD repeat-containing protein 11</fullName>
    </recommendedName>
    <alternativeName>
        <fullName evidence="17">Bromodomain and WD repeat-containing protein 2</fullName>
    </alternativeName>
</protein>
<keyword evidence="8" id="KW-0853">WD repeat</keyword>
<dbReference type="FunFam" id="2.130.10.10:FF:000309">
    <property type="entry name" value="WD repeat domain 11"/>
    <property type="match status" value="1"/>
</dbReference>
<evidence type="ECO:0000256" key="13">
    <source>
        <dbReference type="ARBA" id="ARBA00023273"/>
    </source>
</evidence>
<dbReference type="EMBL" id="JBBHLL010000159">
    <property type="protein sequence ID" value="KAK7812125.1"/>
    <property type="molecule type" value="Genomic_DNA"/>
</dbReference>
<dbReference type="InterPro" id="IPR015943">
    <property type="entry name" value="WD40/YVTN_repeat-like_dom_sf"/>
</dbReference>
<dbReference type="FunFam" id="2.130.10.10:FF:000210">
    <property type="entry name" value="WD repeat-containing protein 11 isoform X1"/>
    <property type="match status" value="1"/>
</dbReference>